<dbReference type="Proteomes" id="UP000051870">
    <property type="component" value="Unassembled WGS sequence"/>
</dbReference>
<dbReference type="AlphaFoldDB" id="A0A0N7M994"/>
<accession>A0A0N7M994</accession>
<dbReference type="GeneID" id="83880997"/>
<proteinExistence type="predicted"/>
<reference evidence="3" key="1">
    <citation type="submission" date="2015-09" db="EMBL/GenBank/DDBJ databases">
        <authorList>
            <person name="Rodrigo-Torres Lidia"/>
            <person name="Arahal R.David."/>
        </authorList>
    </citation>
    <scope>NUCLEOTIDE SEQUENCE [LARGE SCALE GENOMIC DNA]</scope>
    <source>
        <strain evidence="3">CECT 7735</strain>
    </source>
</reference>
<evidence type="ECO:0000313" key="2">
    <source>
        <dbReference type="EMBL" id="CUJ96185.1"/>
    </source>
</evidence>
<dbReference type="RefSeq" id="WP_058311033.1">
    <property type="nucleotide sequence ID" value="NZ_CYTW01000001.1"/>
</dbReference>
<name>A0A0N7M994_9RHOB</name>
<dbReference type="PROSITE" id="PS51257">
    <property type="entry name" value="PROKAR_LIPOPROTEIN"/>
    <property type="match status" value="1"/>
</dbReference>
<dbReference type="EMBL" id="CYTW01000001">
    <property type="protein sequence ID" value="CUJ96185.1"/>
    <property type="molecule type" value="Genomic_DNA"/>
</dbReference>
<sequence length="181" mass="20345">MRIFAPICCAALALLISCGMASAGKITSSTPQPAYPPKDWVFIADFRNFPYEIQCREENGKGTVTKSGSGSNVSYKVTNFDEAETLICTVPGDRSFKLNMKYLLGYGNTERKMGAEYFAGEIRKINLKVQYQGRGTTYPSYKAHVKLFTVFGKERVIYSAQDMFAAFFPERANQPARRWKP</sequence>
<feature type="signal peptide" evidence="1">
    <location>
        <begin position="1"/>
        <end position="23"/>
    </location>
</feature>
<evidence type="ECO:0000256" key="1">
    <source>
        <dbReference type="SAM" id="SignalP"/>
    </source>
</evidence>
<keyword evidence="3" id="KW-1185">Reference proteome</keyword>
<feature type="chain" id="PRO_5006015991" evidence="1">
    <location>
        <begin position="24"/>
        <end position="181"/>
    </location>
</feature>
<gene>
    <name evidence="2" type="ORF">PH7735_01962</name>
</gene>
<protein>
    <submittedName>
        <fullName evidence="2">Uncharacterized protein</fullName>
    </submittedName>
</protein>
<organism evidence="2 3">
    <name type="scientific">Shimia thalassica</name>
    <dbReference type="NCBI Taxonomy" id="1715693"/>
    <lineage>
        <taxon>Bacteria</taxon>
        <taxon>Pseudomonadati</taxon>
        <taxon>Pseudomonadota</taxon>
        <taxon>Alphaproteobacteria</taxon>
        <taxon>Rhodobacterales</taxon>
        <taxon>Roseobacteraceae</taxon>
    </lineage>
</organism>
<keyword evidence="1" id="KW-0732">Signal</keyword>
<evidence type="ECO:0000313" key="3">
    <source>
        <dbReference type="Proteomes" id="UP000051870"/>
    </source>
</evidence>